<dbReference type="Gramene" id="ERN03799">
    <property type="protein sequence ID" value="ERN03799"/>
    <property type="gene ID" value="AMTR_s00078p00108880"/>
</dbReference>
<dbReference type="eggNOG" id="KOG1685">
    <property type="taxonomic scope" value="Eukaryota"/>
</dbReference>
<dbReference type="OrthoDB" id="10251727at2759"/>
<feature type="compositionally biased region" description="Basic residues" evidence="1">
    <location>
        <begin position="473"/>
        <end position="486"/>
    </location>
</feature>
<feature type="compositionally biased region" description="Basic and acidic residues" evidence="1">
    <location>
        <begin position="501"/>
        <end position="511"/>
    </location>
</feature>
<gene>
    <name evidence="2" type="ORF">AMTR_s00078p00108880</name>
</gene>
<proteinExistence type="predicted"/>
<feature type="compositionally biased region" description="Basic and acidic residues" evidence="1">
    <location>
        <begin position="369"/>
        <end position="398"/>
    </location>
</feature>
<dbReference type="CDD" id="cd00403">
    <property type="entry name" value="Ribosomal_L1"/>
    <property type="match status" value="1"/>
</dbReference>
<dbReference type="InterPro" id="IPR016095">
    <property type="entry name" value="Ribosomal_uL1_3-a/b-sand"/>
</dbReference>
<evidence type="ECO:0000256" key="1">
    <source>
        <dbReference type="SAM" id="MobiDB-lite"/>
    </source>
</evidence>
<dbReference type="Pfam" id="PF00687">
    <property type="entry name" value="Ribosomal_L1"/>
    <property type="match status" value="1"/>
</dbReference>
<feature type="compositionally biased region" description="Basic residues" evidence="1">
    <location>
        <begin position="512"/>
        <end position="524"/>
    </location>
</feature>
<dbReference type="AlphaFoldDB" id="W1P807"/>
<evidence type="ECO:0008006" key="4">
    <source>
        <dbReference type="Google" id="ProtNLM"/>
    </source>
</evidence>
<reference evidence="3" key="1">
    <citation type="journal article" date="2013" name="Science">
        <title>The Amborella genome and the evolution of flowering plants.</title>
        <authorList>
            <consortium name="Amborella Genome Project"/>
        </authorList>
    </citation>
    <scope>NUCLEOTIDE SEQUENCE [LARGE SCALE GENOMIC DNA]</scope>
</reference>
<feature type="compositionally biased region" description="Acidic residues" evidence="1">
    <location>
        <begin position="313"/>
        <end position="325"/>
    </location>
</feature>
<dbReference type="HOGENOM" id="CLU_026457_2_2_1"/>
<dbReference type="Gene3D" id="3.40.50.790">
    <property type="match status" value="1"/>
</dbReference>
<accession>W1P807</accession>
<dbReference type="OMA" id="EENKYPK"/>
<dbReference type="Proteomes" id="UP000017836">
    <property type="component" value="Unassembled WGS sequence"/>
</dbReference>
<organism evidence="2 3">
    <name type="scientific">Amborella trichopoda</name>
    <dbReference type="NCBI Taxonomy" id="13333"/>
    <lineage>
        <taxon>Eukaryota</taxon>
        <taxon>Viridiplantae</taxon>
        <taxon>Streptophyta</taxon>
        <taxon>Embryophyta</taxon>
        <taxon>Tracheophyta</taxon>
        <taxon>Spermatophyta</taxon>
        <taxon>Magnoliopsida</taxon>
        <taxon>Amborellales</taxon>
        <taxon>Amborellaceae</taxon>
        <taxon>Amborella</taxon>
    </lineage>
</organism>
<dbReference type="KEGG" id="atr:18431950"/>
<feature type="compositionally biased region" description="Basic and acidic residues" evidence="1">
    <location>
        <begin position="443"/>
        <end position="455"/>
    </location>
</feature>
<dbReference type="STRING" id="13333.W1P807"/>
<dbReference type="EMBL" id="KI394330">
    <property type="protein sequence ID" value="ERN03799.1"/>
    <property type="molecule type" value="Genomic_DNA"/>
</dbReference>
<sequence>MGELTNGSRTPLPTGISEDKVGKAVDSLLKWVKSKAKHQKAQLLEHDELVYLVLNLKAIPAKGRVNPFRIPIPHPVYNFDGSTEICLIIDDRERGLDPKLAKKKIKDENLPISKILRLSKLKTNYKPFEARRQLCGSFDLFFTDRRALPVLPRLLGKAFFKKKKTPISVDLTHKNWGEQLKRACGYAFLYLRTGTCSIIKVGRVSQSRDEILENIMAVIKGLSPVIPNKWSNVRSLHLKSLESLALPIYQAIPELGLKIESLKRSEPEKLGEKLAEKEEKIQEIGDVSDKEKFKRGRIHEVRYMDRNLDDMYADLSDDGDDDDGDDSHVNEDDGFLDEIDNGVGKIDKSDKKKKKKDNEKMGEKRKKANEKVEKKRKNLDEEKDAKLLHSLDKEVVEKKPKKSTNKKNLDEIDNGVGTIDKSENKKKKKEDNEKMGERRKKANEKVDKKRKKLDEEKDVELLPNLDKEVNEKKLKKSADKKKAKKKEKLDEDKDVEFLPSIDKEVNEEKLKKSGNKKKAKHVMP</sequence>
<dbReference type="FunFam" id="3.40.50.790:FF:000012">
    <property type="entry name" value="Ribosomal protein L1p/L10e family"/>
    <property type="match status" value="1"/>
</dbReference>
<dbReference type="InterPro" id="IPR028364">
    <property type="entry name" value="Ribosomal_uL1/biogenesis"/>
</dbReference>
<dbReference type="GO" id="GO:0003723">
    <property type="term" value="F:RNA binding"/>
    <property type="evidence" value="ECO:0000318"/>
    <property type="project" value="GO_Central"/>
</dbReference>
<name>W1P807_AMBTC</name>
<feature type="compositionally biased region" description="Basic and acidic residues" evidence="1">
    <location>
        <begin position="345"/>
        <end position="362"/>
    </location>
</feature>
<dbReference type="InterPro" id="IPR023674">
    <property type="entry name" value="Ribosomal_uL1-like"/>
</dbReference>
<dbReference type="GO" id="GO:0005730">
    <property type="term" value="C:nucleolus"/>
    <property type="evidence" value="ECO:0000318"/>
    <property type="project" value="GO_Central"/>
</dbReference>
<evidence type="ECO:0000313" key="3">
    <source>
        <dbReference type="Proteomes" id="UP000017836"/>
    </source>
</evidence>
<protein>
    <recommendedName>
        <fullName evidence="4">Ribosomal protein L1</fullName>
    </recommendedName>
</protein>
<keyword evidence="3" id="KW-1185">Reference proteome</keyword>
<dbReference type="SUPFAM" id="SSF56808">
    <property type="entry name" value="Ribosomal protein L1"/>
    <property type="match status" value="1"/>
</dbReference>
<evidence type="ECO:0000313" key="2">
    <source>
        <dbReference type="EMBL" id="ERN03799.1"/>
    </source>
</evidence>
<feature type="region of interest" description="Disordered" evidence="1">
    <location>
        <begin position="313"/>
        <end position="524"/>
    </location>
</feature>